<dbReference type="Pfam" id="PF13181">
    <property type="entry name" value="TPR_8"/>
    <property type="match status" value="1"/>
</dbReference>
<reference evidence="3" key="1">
    <citation type="submission" date="2016-10" db="EMBL/GenBank/DDBJ databases">
        <authorList>
            <person name="Varghese N."/>
            <person name="Submissions S."/>
        </authorList>
    </citation>
    <scope>NUCLEOTIDE SEQUENCE [LARGE SCALE GENOMIC DNA]</scope>
    <source>
        <strain evidence="3">CGMCC 1.12041</strain>
    </source>
</reference>
<sequence length="216" mass="23825">MKQFARALWTAAFAAFLPFGAAHAGSAEDVARLQQEWAQIKYQSPAASQEQQFERLRAQAEQMAAREPGSAELLVWYAIVESSYAGARGGLGALKYVEHARKSLEQALAIDPRVLDGSAYTSLGSLYYQVPRWPIGFGNDQKAQEFLKKGLAVNPDGIDPNFFYGDYLFRKGDYDGAERALRKALQAPARPGRKIADDGRRAEAAALLEQIAAKRR</sequence>
<evidence type="ECO:0000313" key="2">
    <source>
        <dbReference type="EMBL" id="SFD27313.1"/>
    </source>
</evidence>
<dbReference type="AlphaFoldDB" id="A0A1I1R6X1"/>
<dbReference type="RefSeq" id="WP_091875665.1">
    <property type="nucleotide sequence ID" value="NZ_FOLD01000020.1"/>
</dbReference>
<dbReference type="Proteomes" id="UP000198639">
    <property type="component" value="Unassembled WGS sequence"/>
</dbReference>
<dbReference type="SUPFAM" id="SSF48452">
    <property type="entry name" value="TPR-like"/>
    <property type="match status" value="1"/>
</dbReference>
<dbReference type="InterPro" id="IPR019734">
    <property type="entry name" value="TPR_rpt"/>
</dbReference>
<evidence type="ECO:0000256" key="1">
    <source>
        <dbReference type="SAM" id="SignalP"/>
    </source>
</evidence>
<proteinExistence type="predicted"/>
<keyword evidence="1" id="KW-0732">Signal</keyword>
<organism evidence="2 3">
    <name type="scientific">Massilia yuzhufengensis</name>
    <dbReference type="NCBI Taxonomy" id="1164594"/>
    <lineage>
        <taxon>Bacteria</taxon>
        <taxon>Pseudomonadati</taxon>
        <taxon>Pseudomonadota</taxon>
        <taxon>Betaproteobacteria</taxon>
        <taxon>Burkholderiales</taxon>
        <taxon>Oxalobacteraceae</taxon>
        <taxon>Telluria group</taxon>
        <taxon>Massilia</taxon>
    </lineage>
</organism>
<dbReference type="OrthoDB" id="9812424at2"/>
<protein>
    <submittedName>
        <fullName evidence="2">Tetratricopeptide repeat-containing protein</fullName>
    </submittedName>
</protein>
<feature type="chain" id="PRO_5011577706" evidence="1">
    <location>
        <begin position="25"/>
        <end position="216"/>
    </location>
</feature>
<dbReference type="Gene3D" id="1.25.40.10">
    <property type="entry name" value="Tetratricopeptide repeat domain"/>
    <property type="match status" value="1"/>
</dbReference>
<dbReference type="STRING" id="1164594.SAMN05216204_12098"/>
<gene>
    <name evidence="2" type="ORF">SAMN05216204_12098</name>
</gene>
<feature type="signal peptide" evidence="1">
    <location>
        <begin position="1"/>
        <end position="24"/>
    </location>
</feature>
<keyword evidence="3" id="KW-1185">Reference proteome</keyword>
<dbReference type="EMBL" id="FOLD01000020">
    <property type="protein sequence ID" value="SFD27313.1"/>
    <property type="molecule type" value="Genomic_DNA"/>
</dbReference>
<accession>A0A1I1R6X1</accession>
<dbReference type="InterPro" id="IPR011990">
    <property type="entry name" value="TPR-like_helical_dom_sf"/>
</dbReference>
<name>A0A1I1R6X1_9BURK</name>
<evidence type="ECO:0000313" key="3">
    <source>
        <dbReference type="Proteomes" id="UP000198639"/>
    </source>
</evidence>